<dbReference type="Pfam" id="PF13947">
    <property type="entry name" value="GUB_WAK_bind"/>
    <property type="match status" value="1"/>
</dbReference>
<evidence type="ECO:0000313" key="7">
    <source>
        <dbReference type="Proteomes" id="UP001567538"/>
    </source>
</evidence>
<name>A0ABD1HC38_SALDI</name>
<feature type="transmembrane region" description="Helical" evidence="3">
    <location>
        <begin position="255"/>
        <end position="279"/>
    </location>
</feature>
<keyword evidence="6" id="KW-0723">Serine/threonine-protein kinase</keyword>
<feature type="transmembrane region" description="Helical" evidence="3">
    <location>
        <begin position="291"/>
        <end position="310"/>
    </location>
</feature>
<dbReference type="GO" id="GO:0004674">
    <property type="term" value="F:protein serine/threonine kinase activity"/>
    <property type="evidence" value="ECO:0007669"/>
    <property type="project" value="UniProtKB-KW"/>
</dbReference>
<keyword evidence="6" id="KW-0418">Kinase</keyword>
<gene>
    <name evidence="6" type="ORF">AAHA92_13803</name>
</gene>
<comment type="subcellular location">
    <subcellularLocation>
        <location evidence="1">Membrane</location>
        <topology evidence="1">Single-pass membrane protein</topology>
    </subcellularLocation>
</comment>
<evidence type="ECO:0000256" key="3">
    <source>
        <dbReference type="SAM" id="Phobius"/>
    </source>
</evidence>
<dbReference type="AlphaFoldDB" id="A0ABD1HC38"/>
<keyword evidence="3" id="KW-0812">Transmembrane</keyword>
<keyword evidence="7" id="KW-1185">Reference proteome</keyword>
<organism evidence="6 7">
    <name type="scientific">Salvia divinorum</name>
    <name type="common">Maria pastora</name>
    <name type="synonym">Diviner's sage</name>
    <dbReference type="NCBI Taxonomy" id="28513"/>
    <lineage>
        <taxon>Eukaryota</taxon>
        <taxon>Viridiplantae</taxon>
        <taxon>Streptophyta</taxon>
        <taxon>Embryophyta</taxon>
        <taxon>Tracheophyta</taxon>
        <taxon>Spermatophyta</taxon>
        <taxon>Magnoliopsida</taxon>
        <taxon>eudicotyledons</taxon>
        <taxon>Gunneridae</taxon>
        <taxon>Pentapetalae</taxon>
        <taxon>asterids</taxon>
        <taxon>lamiids</taxon>
        <taxon>Lamiales</taxon>
        <taxon>Lamiaceae</taxon>
        <taxon>Nepetoideae</taxon>
        <taxon>Mentheae</taxon>
        <taxon>Salviinae</taxon>
        <taxon>Salvia</taxon>
        <taxon>Salvia subgen. Calosphace</taxon>
    </lineage>
</organism>
<keyword evidence="3" id="KW-0472">Membrane</keyword>
<keyword evidence="6" id="KW-0808">Transferase</keyword>
<proteinExistence type="predicted"/>
<comment type="caution">
    <text evidence="6">The sequence shown here is derived from an EMBL/GenBank/DDBJ whole genome shotgun (WGS) entry which is preliminary data.</text>
</comment>
<accession>A0ABD1HC38</accession>
<evidence type="ECO:0000256" key="2">
    <source>
        <dbReference type="ARBA" id="ARBA00022729"/>
    </source>
</evidence>
<feature type="domain" description="Wall-associated receptor kinase galacturonan-binding" evidence="5">
    <location>
        <begin position="33"/>
        <end position="89"/>
    </location>
</feature>
<evidence type="ECO:0000256" key="1">
    <source>
        <dbReference type="ARBA" id="ARBA00004167"/>
    </source>
</evidence>
<protein>
    <submittedName>
        <fullName evidence="6">Non-specific serine/threonine protein kinase</fullName>
        <ecNumber evidence="6">2.7.11.1</ecNumber>
    </submittedName>
</protein>
<evidence type="ECO:0000259" key="5">
    <source>
        <dbReference type="Pfam" id="PF13947"/>
    </source>
</evidence>
<dbReference type="PANTHER" id="PTHR33138:SF30">
    <property type="entry name" value="LEAF RUST 10 DISEASE-RESISTANCE LOCUS RECEPTOR-LIKE PROTEIN KINASE-LIKE 2.7"/>
    <property type="match status" value="1"/>
</dbReference>
<keyword evidence="2 4" id="KW-0732">Signal</keyword>
<dbReference type="EMBL" id="JBEAFC010000006">
    <property type="protein sequence ID" value="KAL1553083.1"/>
    <property type="molecule type" value="Genomic_DNA"/>
</dbReference>
<sequence>MITTHQNLIFLTTSSLFVILSLHNLFESCDAKCTPSCGIIHNISYPFSLKGDSKNCGDPRFELACENNATYFSLNSHKYYVKAINYSNGSYGDSTIRLVDASMNKDDICSFPTYSVYSHSFIYGHPNRLTNLYPIHFLPINFLSCPNPLRNTSLFTDITTHCASNSSKYAYIKVGHMNASEVPYTCGVDLIVITSWDFKDLNNVSLSEIHESLLHGFELIICPSCGASNVLNISEYRHILVVVLCMLCAAISPPLFTICGFFAVLAILYHIVSVVTALVEPHQFNLVHAEVVLIIDFIILSTRIVIFPLMPEYPSSESTQIARNEEESSWLTDATDSVSLLHHNNASNFEITIA</sequence>
<dbReference type="EC" id="2.7.11.1" evidence="6"/>
<feature type="signal peptide" evidence="4">
    <location>
        <begin position="1"/>
        <end position="31"/>
    </location>
</feature>
<evidence type="ECO:0000256" key="4">
    <source>
        <dbReference type="SAM" id="SignalP"/>
    </source>
</evidence>
<evidence type="ECO:0000313" key="6">
    <source>
        <dbReference type="EMBL" id="KAL1553083.1"/>
    </source>
</evidence>
<feature type="chain" id="PRO_5044778182" evidence="4">
    <location>
        <begin position="32"/>
        <end position="354"/>
    </location>
</feature>
<dbReference type="PANTHER" id="PTHR33138">
    <property type="entry name" value="OS01G0690200 PROTEIN"/>
    <property type="match status" value="1"/>
</dbReference>
<dbReference type="InterPro" id="IPR025287">
    <property type="entry name" value="WAK_GUB"/>
</dbReference>
<dbReference type="GO" id="GO:0016020">
    <property type="term" value="C:membrane"/>
    <property type="evidence" value="ECO:0007669"/>
    <property type="project" value="UniProtKB-SubCell"/>
</dbReference>
<keyword evidence="3" id="KW-1133">Transmembrane helix</keyword>
<dbReference type="Proteomes" id="UP001567538">
    <property type="component" value="Unassembled WGS sequence"/>
</dbReference>
<reference evidence="6 7" key="1">
    <citation type="submission" date="2024-06" db="EMBL/GenBank/DDBJ databases">
        <title>A chromosome level genome sequence of Diviner's sage (Salvia divinorum).</title>
        <authorList>
            <person name="Ford S.A."/>
            <person name="Ro D.-K."/>
            <person name="Ness R.W."/>
            <person name="Phillips M.A."/>
        </authorList>
    </citation>
    <scope>NUCLEOTIDE SEQUENCE [LARGE SCALE GENOMIC DNA]</scope>
    <source>
        <strain evidence="6">SAF-2024a</strain>
        <tissue evidence="6">Leaf</tissue>
    </source>
</reference>